<dbReference type="Proteomes" id="UP001296873">
    <property type="component" value="Unassembled WGS sequence"/>
</dbReference>
<protein>
    <submittedName>
        <fullName evidence="1">Uncharacterized protein</fullName>
    </submittedName>
</protein>
<dbReference type="EMBL" id="NRRL01000001">
    <property type="protein sequence ID" value="MBK1666492.1"/>
    <property type="molecule type" value="Genomic_DNA"/>
</dbReference>
<evidence type="ECO:0000313" key="2">
    <source>
        <dbReference type="Proteomes" id="UP001296873"/>
    </source>
</evidence>
<organism evidence="1 2">
    <name type="scientific">Rhodovibrio sodomensis</name>
    <dbReference type="NCBI Taxonomy" id="1088"/>
    <lineage>
        <taxon>Bacteria</taxon>
        <taxon>Pseudomonadati</taxon>
        <taxon>Pseudomonadota</taxon>
        <taxon>Alphaproteobacteria</taxon>
        <taxon>Rhodospirillales</taxon>
        <taxon>Rhodovibrionaceae</taxon>
        <taxon>Rhodovibrio</taxon>
    </lineage>
</organism>
<comment type="caution">
    <text evidence="1">The sequence shown here is derived from an EMBL/GenBank/DDBJ whole genome shotgun (WGS) entry which is preliminary data.</text>
</comment>
<evidence type="ECO:0000313" key="1">
    <source>
        <dbReference type="EMBL" id="MBK1666492.1"/>
    </source>
</evidence>
<name>A0ABS1D7U8_9PROT</name>
<proteinExistence type="predicted"/>
<sequence length="90" mass="10021">MVSADLLATRFREGDRLLSDGAYRSRETTQAWVVVCACRSPLRMMDVQARLLDTPGGRNAARRFREMCARYTVLAGARRQVVKSDADGAV</sequence>
<reference evidence="1 2" key="1">
    <citation type="journal article" date="2020" name="Microorganisms">
        <title>Osmotic Adaptation and Compatible Solute Biosynthesis of Phototrophic Bacteria as Revealed from Genome Analyses.</title>
        <authorList>
            <person name="Imhoff J.F."/>
            <person name="Rahn T."/>
            <person name="Kunzel S."/>
            <person name="Keller A."/>
            <person name="Neulinger S.C."/>
        </authorList>
    </citation>
    <scope>NUCLEOTIDE SEQUENCE [LARGE SCALE GENOMIC DNA]</scope>
    <source>
        <strain evidence="1 2">DSM 9895</strain>
    </source>
</reference>
<gene>
    <name evidence="1" type="ORF">CKO28_00360</name>
</gene>
<keyword evidence="2" id="KW-1185">Reference proteome</keyword>
<accession>A0ABS1D7U8</accession>